<feature type="compositionally biased region" description="Low complexity" evidence="7">
    <location>
        <begin position="1908"/>
        <end position="1926"/>
    </location>
</feature>
<evidence type="ECO:0000313" key="13">
    <source>
        <dbReference type="Proteomes" id="UP000014760"/>
    </source>
</evidence>
<feature type="active site" description="Glycyl thioester intermediate" evidence="5">
    <location>
        <position position="2586"/>
    </location>
</feature>
<dbReference type="Gene3D" id="3.90.1750.10">
    <property type="entry name" value="Hect, E3 ligase catalytic domains"/>
    <property type="match status" value="2"/>
</dbReference>
<dbReference type="GO" id="GO:0043130">
    <property type="term" value="F:ubiquitin binding"/>
    <property type="evidence" value="ECO:0007669"/>
    <property type="project" value="InterPro"/>
</dbReference>
<keyword evidence="4" id="KW-0862">Zinc</keyword>
<feature type="region of interest" description="Disordered" evidence="7">
    <location>
        <begin position="1907"/>
        <end position="1971"/>
    </location>
</feature>
<dbReference type="InterPro" id="IPR035983">
    <property type="entry name" value="Hect_E3_ubiquitin_ligase"/>
</dbReference>
<evidence type="ECO:0000259" key="9">
    <source>
        <dbReference type="PROSITE" id="PS51157"/>
    </source>
</evidence>
<feature type="compositionally biased region" description="Acidic residues" evidence="7">
    <location>
        <begin position="2307"/>
        <end position="2316"/>
    </location>
</feature>
<dbReference type="Pfam" id="PF11547">
    <property type="entry name" value="E3_UbLigase_EDD"/>
    <property type="match status" value="1"/>
</dbReference>
<dbReference type="GO" id="GO:0000209">
    <property type="term" value="P:protein polyubiquitination"/>
    <property type="evidence" value="ECO:0007669"/>
    <property type="project" value="TreeGrafter"/>
</dbReference>
<feature type="compositionally biased region" description="Low complexity" evidence="7">
    <location>
        <begin position="1329"/>
        <end position="1344"/>
    </location>
</feature>
<evidence type="ECO:0000313" key="11">
    <source>
        <dbReference type="EMBL" id="ELT92482.1"/>
    </source>
</evidence>
<evidence type="ECO:0000256" key="5">
    <source>
        <dbReference type="PROSITE-ProRule" id="PRU00104"/>
    </source>
</evidence>
<evidence type="ECO:0000259" key="8">
    <source>
        <dbReference type="PROSITE" id="PS50237"/>
    </source>
</evidence>
<dbReference type="InterPro" id="IPR003126">
    <property type="entry name" value="Znf_UBR"/>
</dbReference>
<dbReference type="PROSITE" id="PS50237">
    <property type="entry name" value="HECT"/>
    <property type="match status" value="1"/>
</dbReference>
<feature type="domain" description="HECT" evidence="8">
    <location>
        <begin position="2329"/>
        <end position="2617"/>
    </location>
</feature>
<feature type="compositionally biased region" description="Acidic residues" evidence="7">
    <location>
        <begin position="1384"/>
        <end position="1402"/>
    </location>
</feature>
<feature type="region of interest" description="Disordered" evidence="7">
    <location>
        <begin position="507"/>
        <end position="548"/>
    </location>
</feature>
<dbReference type="Gene3D" id="3.30.2160.10">
    <property type="entry name" value="Hect, E3 ligase catalytic domain"/>
    <property type="match status" value="1"/>
</dbReference>
<dbReference type="SMART" id="SM00119">
    <property type="entry name" value="HECTc"/>
    <property type="match status" value="1"/>
</dbReference>
<feature type="region of interest" description="Disordered" evidence="7">
    <location>
        <begin position="1437"/>
        <end position="1529"/>
    </location>
</feature>
<dbReference type="CDD" id="cd19675">
    <property type="entry name" value="UBR-box_UBR5"/>
    <property type="match status" value="1"/>
</dbReference>
<name>R7TG72_CAPTE</name>
<reference evidence="13" key="1">
    <citation type="submission" date="2012-12" db="EMBL/GenBank/DDBJ databases">
        <authorList>
            <person name="Hellsten U."/>
            <person name="Grimwood J."/>
            <person name="Chapman J.A."/>
            <person name="Shapiro H."/>
            <person name="Aerts A."/>
            <person name="Otillar R.P."/>
            <person name="Terry A.Y."/>
            <person name="Boore J.L."/>
            <person name="Simakov O."/>
            <person name="Marletaz F."/>
            <person name="Cho S.-J."/>
            <person name="Edsinger-Gonzales E."/>
            <person name="Havlak P."/>
            <person name="Kuo D.-H."/>
            <person name="Larsson T."/>
            <person name="Lv J."/>
            <person name="Arendt D."/>
            <person name="Savage R."/>
            <person name="Osoegawa K."/>
            <person name="de Jong P."/>
            <person name="Lindberg D.R."/>
            <person name="Seaver E.C."/>
            <person name="Weisblat D.A."/>
            <person name="Putnam N.H."/>
            <person name="Grigoriev I.V."/>
            <person name="Rokhsar D.S."/>
        </authorList>
    </citation>
    <scope>NUCLEOTIDE SEQUENCE</scope>
    <source>
        <strain evidence="13">I ESC-2004</strain>
    </source>
</reference>
<dbReference type="GO" id="GO:0005634">
    <property type="term" value="C:nucleus"/>
    <property type="evidence" value="ECO:0007669"/>
    <property type="project" value="TreeGrafter"/>
</dbReference>
<dbReference type="OrthoDB" id="298098at2759"/>
<dbReference type="GO" id="GO:0005737">
    <property type="term" value="C:cytoplasm"/>
    <property type="evidence" value="ECO:0007669"/>
    <property type="project" value="TreeGrafter"/>
</dbReference>
<evidence type="ECO:0000256" key="2">
    <source>
        <dbReference type="ARBA" id="ARBA00022771"/>
    </source>
</evidence>
<dbReference type="SUPFAM" id="SSF50985">
    <property type="entry name" value="RCC1/BLIP-II"/>
    <property type="match status" value="1"/>
</dbReference>
<keyword evidence="3 5" id="KW-0833">Ubl conjugation pathway</keyword>
<dbReference type="InterPro" id="IPR002004">
    <property type="entry name" value="PABP_HYD_C"/>
</dbReference>
<dbReference type="EnsemblMetazoa" id="CapteT219094">
    <property type="protein sequence ID" value="CapteP219094"/>
    <property type="gene ID" value="CapteG219094"/>
</dbReference>
<dbReference type="PANTHER" id="PTHR46276:SF1">
    <property type="entry name" value="E3 UBIQUITIN-PROTEIN LIGASE UBR5"/>
    <property type="match status" value="1"/>
</dbReference>
<feature type="compositionally biased region" description="Pro residues" evidence="7">
    <location>
        <begin position="1927"/>
        <end position="1938"/>
    </location>
</feature>
<reference evidence="11 13" key="2">
    <citation type="journal article" date="2013" name="Nature">
        <title>Insights into bilaterian evolution from three spiralian genomes.</title>
        <authorList>
            <person name="Simakov O."/>
            <person name="Marletaz F."/>
            <person name="Cho S.J."/>
            <person name="Edsinger-Gonzales E."/>
            <person name="Havlak P."/>
            <person name="Hellsten U."/>
            <person name="Kuo D.H."/>
            <person name="Larsson T."/>
            <person name="Lv J."/>
            <person name="Arendt D."/>
            <person name="Savage R."/>
            <person name="Osoegawa K."/>
            <person name="de Jong P."/>
            <person name="Grimwood J."/>
            <person name="Chapman J.A."/>
            <person name="Shapiro H."/>
            <person name="Aerts A."/>
            <person name="Otillar R.P."/>
            <person name="Terry A.Y."/>
            <person name="Boore J.L."/>
            <person name="Grigoriev I.V."/>
            <person name="Lindberg D.R."/>
            <person name="Seaver E.C."/>
            <person name="Weisblat D.A."/>
            <person name="Putnam N.H."/>
            <person name="Rokhsar D.S."/>
        </authorList>
    </citation>
    <scope>NUCLEOTIDE SEQUENCE</scope>
    <source>
        <strain evidence="11 13">I ESC-2004</strain>
    </source>
</reference>
<dbReference type="HOGENOM" id="CLU_000257_0_0_1"/>
<dbReference type="Gene3D" id="1.10.8.10">
    <property type="entry name" value="DNA helicase RuvA subunit, C-terminal domain"/>
    <property type="match status" value="1"/>
</dbReference>
<dbReference type="InterPro" id="IPR024725">
    <property type="entry name" value="UBR5_UBA"/>
</dbReference>
<dbReference type="STRING" id="283909.R7TG72"/>
<feature type="compositionally biased region" description="Low complexity" evidence="7">
    <location>
        <begin position="1505"/>
        <end position="1528"/>
    </location>
</feature>
<feature type="region of interest" description="Disordered" evidence="7">
    <location>
        <begin position="1323"/>
        <end position="1420"/>
    </location>
</feature>
<keyword evidence="2" id="KW-0863">Zinc-finger</keyword>
<dbReference type="GO" id="GO:0003723">
    <property type="term" value="F:RNA binding"/>
    <property type="evidence" value="ECO:0007669"/>
    <property type="project" value="InterPro"/>
</dbReference>
<dbReference type="OMA" id="IRDPNWL"/>
<evidence type="ECO:0000256" key="6">
    <source>
        <dbReference type="PROSITE-ProRule" id="PRU00508"/>
    </source>
</evidence>
<dbReference type="FunFam" id="1.10.8.10:FF:000009">
    <property type="entry name" value="Putative E3 ubiquitin-protein ligase UBR5"/>
    <property type="match status" value="1"/>
</dbReference>
<feature type="compositionally biased region" description="Polar residues" evidence="7">
    <location>
        <begin position="1484"/>
        <end position="1497"/>
    </location>
</feature>
<dbReference type="InterPro" id="IPR009091">
    <property type="entry name" value="RCC1/BLIP-II"/>
</dbReference>
<feature type="compositionally biased region" description="Polar residues" evidence="7">
    <location>
        <begin position="1405"/>
        <end position="1420"/>
    </location>
</feature>
<dbReference type="InterPro" id="IPR047503">
    <property type="entry name" value="UBR-box_UBR5"/>
</dbReference>
<dbReference type="Gene3D" id="2.130.10.30">
    <property type="entry name" value="Regulator of chromosome condensation 1/beta-lactamase-inhibitor protein II"/>
    <property type="match status" value="1"/>
</dbReference>
<dbReference type="PROSITE" id="PS51309">
    <property type="entry name" value="PABC"/>
    <property type="match status" value="1"/>
</dbReference>
<dbReference type="Pfam" id="PF00632">
    <property type="entry name" value="HECT"/>
    <property type="match status" value="1"/>
</dbReference>
<evidence type="ECO:0000313" key="12">
    <source>
        <dbReference type="EnsemblMetazoa" id="CapteP219094"/>
    </source>
</evidence>
<protein>
    <recommendedName>
        <fullName evidence="14">UBR-type domain-containing protein</fullName>
    </recommendedName>
</protein>
<gene>
    <name evidence="11" type="ORF">CAPTEDRAFT_219094</name>
</gene>
<dbReference type="GO" id="GO:0008270">
    <property type="term" value="F:zinc ion binding"/>
    <property type="evidence" value="ECO:0007669"/>
    <property type="project" value="UniProtKB-KW"/>
</dbReference>
<keyword evidence="13" id="KW-1185">Reference proteome</keyword>
<sequence>MSSLNLFLQPLTGTDEQLNDSLIIVSHIMIFIEGRICRLSYSIVEDRVDFSQRADSKTPSARAPQRSARGRVVRTVGRGRGTGVIVGSRPLLPASVVPEELISQCQVVLQGKSRSLIIRELQRTNLDVNLAVNNLLSRDDEGEDEGDEGDDLMSLLDAGIHLDHPGVIIEPDAMFNEDIFGYSNLRARSGSRQRIKIVSPAADRDLTERERDSIFRIRERTRWLDSALRDDCTLSRLDRDRTDGILGLGGPAEQKRSPNSPLLLGEELQHWPEKDGTEPRFLCMAALHSELVAVTTQGQLCQWKWAEPDPYMCPESPGILHPKAVALSLVGEKVLGVATCNVRATVWTESGKVATWVDETLNIVAAKLEQPATSFPEFQEDKIASLCACSLYTCAKLESGALYWWGIMPFGQRKKIVEKARSRGKKSKSTSSSSTKGPAEGSSSSSIVTGMQVCLRSSPIYHVGAIGFTCADGVPRVGQLMEAAWSLNDSCRFKLKKRLTLVTEKVEKPSETFKPDMPPPPSPASSTCSDHSGPSMVSPGPYKRKKTPVKEVLVEKKDEEEWALKDVVFIEDIKTVPVGKVLKVDGAHALVRFPPKDTSDHSSAPRDDLTSLLQDCRLLRKDELQVVRGSSAPRVPDCFQKTPKRIALGSAQILSVAADVQGVHLVCNAGGRITYMVHNLSTGKLDQESMLPTHPQAFLGHSYKNVSLHNPGESHPVLLRDGNGSLYPLAKDCNGGIKDPSWFNLSAAQSISMTVHSVTPSAAGRVRVAVIAAAFEINSMLSAIVKSDVEKVKAILASFDRTKDAAELEHLVQSVVQRQSDGNRNLLHTAISMCAPTSNSDAPTSNVSSSLDPINPMEGEREEVGGIRIPTLSWPPDPHAPVDSIRLESDRPEKRSNALLILRLICECPALQPHMASMLRAKNAEGCTPFMQSIRVRAYSASLLMMDTAKLHRSDPESLMAMLYPSGASPDNSPLHVLCCNDTCSFTWTGDEHINQDIFECRTCGLVGSLCCCTECARVCHKGHDCKLKRTSPTAYCDCWEKCKCRSLIAGSGEARVSLLNRLLEETDLVRLPNSRGENILLFLVQTVGRQLVEQRQYRPSRSRCIPRKTPLSELEAEMPDHSMKPPSFCRTALERILSDWNAVKAMMQAGSKEDKANTCSGDVVYEDQVYLNSQNGTQRMDKFTHCLLVKCSVEMLDTLLTTLIREMKSDTRAEAKGIARLFVRSVARIFIVLNAEMMPQTGKKKLSMSVSQPLMKCRKVFQALITIAIEELCEMADALIAPVRMGVARPTAPFPLVASNIEAIQGSEELFGLEPLPVRSAATEDPTPISLLPRSPSPNLLQRSNEREDEDAISRDGEVEAVMMEPMEADRHSEPSENGEGGPESDMELDLIGEAESDSDSDSVHSQADAASTQRSAVTAATAGSDAGLASLAYFSEEEDEEESGAESSNQEEDSEGEGSEDREDAESGMEEQLERRNPPAGAQQQRNVQAPQTMQWAVRARDSAPLTASSRTPASSTAASNTNGSGLIFIDPSNMRRGGLTSTVPAAAVADAAVDASTTAAQLSRLFGVLIRYIADLLMMLQDYHNLAPNLHPILEVSYQEASQLQLYLECHLKPTWDWLIAVMDSTEAQLRFGSVLSDSTDPAHPSHPLHTSYVRSARGNREEHRLLPSVDSRRRMRPAMDGSTNRKDFLTYVLSLMRAHNEEHADTLPTLDISALKHVAYVLDALIYYMRSGTDPDADMIRDGISVDSWQDNEENLNDFTEDDPVNQSVAMETDSVDGDSDAGAKSGRKHAFFQRSDSTSFLGCVAPDPFQTPLVEALPLADQPHLLQPNSRKEDLFRMPRQAVNQWSDFSEQKQPSPFDQLPTCLALSNRSSSEAPTPSVIVRAQETSSLASFALPQDPLNLSTSVSAPMPSTSSSSSSSAPLPPPPTEPISPPTTAAPVSLVDSPAQDLSSSDPHKETAPLDENVSNTVVVETSGVQSAPPPSYRHQQHMLGYLIPPDSLLGRWRLSLDLFGRVFCDDVGAEPGSTISELGGFPVKESKFRREMEKLRNSQQRDLSLEVERERSTLLVQTLKQLNTQFQRRSSTASPALAVHRVKVTFRGEPGEGSGVARSFFTAFAQGVLAQEKMPSLEGVLVGSKNLQLNLLQKLRSRERERQRLTRQRTRAMEGRRTLSYDAPPFHMNPDDGSSNVSAADESVDPSGGGGSANQRRQLGERLYPKVQSLQPALASKITGMLLELAPSQLLTLLTCEDQLRQRVYEAEEIIMSHGRELNADALLDLDIFNLSADKSLKKASEQKAKEADPEEEADPEDLSPLFWQPGKRGYYSPCQGKATAERLNAFRNVGRIIGLCLLQNETLPLFLNRHVLKFILGRKIGWHDLAFFDPTMYESLRQLVLDSESKEAGLMFAALDLTFSIDINKEQGPSEHFDLIPNGSDVEVNAANVHDYVRKYAEYRLLKSMERSLQALRQGVFDVVPRGSLDGLVAEDLRLLLNGVGDIDVQTLISYTSFNDESAGEGGEKVHRFKRWFWSICEKMTNSERQELVYFWTSSPALPASEEGFQPMPSITVRPADDSHLPTANTCISRLYIPLYSSRVILRAKLLLAIKTKSFGFV</sequence>
<feature type="compositionally biased region" description="Acidic residues" evidence="7">
    <location>
        <begin position="1437"/>
        <end position="1473"/>
    </location>
</feature>
<evidence type="ECO:0000256" key="7">
    <source>
        <dbReference type="SAM" id="MobiDB-lite"/>
    </source>
</evidence>
<dbReference type="PANTHER" id="PTHR46276">
    <property type="entry name" value="E3 UBIQUITIN-PROTEIN LIGASE UBR5"/>
    <property type="match status" value="1"/>
</dbReference>
<dbReference type="GO" id="GO:0034450">
    <property type="term" value="F:ubiquitin-ubiquitin ligase activity"/>
    <property type="evidence" value="ECO:0007669"/>
    <property type="project" value="TreeGrafter"/>
</dbReference>
<keyword evidence="1" id="KW-0479">Metal-binding</keyword>
<dbReference type="InterPro" id="IPR036053">
    <property type="entry name" value="PABP-dom"/>
</dbReference>
<dbReference type="PROSITE" id="PS51157">
    <property type="entry name" value="ZF_UBR"/>
    <property type="match status" value="1"/>
</dbReference>
<dbReference type="SUPFAM" id="SSF63570">
    <property type="entry name" value="PABC (PABP) domain"/>
    <property type="match status" value="1"/>
</dbReference>
<dbReference type="CDD" id="cd14423">
    <property type="entry name" value="CUE_UBR5"/>
    <property type="match status" value="1"/>
</dbReference>
<feature type="region of interest" description="Disordered" evidence="7">
    <location>
        <begin position="2298"/>
        <end position="2317"/>
    </location>
</feature>
<dbReference type="EMBL" id="AMQN01013289">
    <property type="status" value="NOT_ANNOTATED_CDS"/>
    <property type="molecule type" value="Genomic_DNA"/>
</dbReference>
<feature type="domain" description="PABC" evidence="10">
    <location>
        <begin position="2197"/>
        <end position="2274"/>
    </location>
</feature>
<evidence type="ECO:0000256" key="1">
    <source>
        <dbReference type="ARBA" id="ARBA00022723"/>
    </source>
</evidence>
<feature type="region of interest" description="Disordered" evidence="7">
    <location>
        <begin position="2158"/>
        <end position="2215"/>
    </location>
</feature>
<dbReference type="Pfam" id="PF00658">
    <property type="entry name" value="MLLE"/>
    <property type="match status" value="1"/>
</dbReference>
<dbReference type="SUPFAM" id="SSF56204">
    <property type="entry name" value="Hect, E3 ligase catalytic domain"/>
    <property type="match status" value="1"/>
</dbReference>
<feature type="region of interest" description="Disordered" evidence="7">
    <location>
        <begin position="419"/>
        <end position="445"/>
    </location>
</feature>
<evidence type="ECO:0000256" key="4">
    <source>
        <dbReference type="ARBA" id="ARBA00022833"/>
    </source>
</evidence>
<dbReference type="SMART" id="SM00517">
    <property type="entry name" value="PolyA"/>
    <property type="match status" value="1"/>
</dbReference>
<dbReference type="Gene3D" id="3.30.2410.10">
    <property type="entry name" value="Hect, E3 ligase catalytic domain"/>
    <property type="match status" value="1"/>
</dbReference>
<dbReference type="EMBL" id="KB310103">
    <property type="protein sequence ID" value="ELT92482.1"/>
    <property type="molecule type" value="Genomic_DNA"/>
</dbReference>
<proteinExistence type="predicted"/>
<evidence type="ECO:0008006" key="14">
    <source>
        <dbReference type="Google" id="ProtNLM"/>
    </source>
</evidence>
<reference evidence="12" key="3">
    <citation type="submission" date="2015-06" db="UniProtKB">
        <authorList>
            <consortium name="EnsemblMetazoa"/>
        </authorList>
    </citation>
    <scope>IDENTIFICATION</scope>
</reference>
<dbReference type="FunCoup" id="R7TG72">
    <property type="interactions" value="2358"/>
</dbReference>
<accession>R7TG72</accession>
<organism evidence="11">
    <name type="scientific">Capitella teleta</name>
    <name type="common">Polychaete worm</name>
    <dbReference type="NCBI Taxonomy" id="283909"/>
    <lineage>
        <taxon>Eukaryota</taxon>
        <taxon>Metazoa</taxon>
        <taxon>Spiralia</taxon>
        <taxon>Lophotrochozoa</taxon>
        <taxon>Annelida</taxon>
        <taxon>Polychaeta</taxon>
        <taxon>Sedentaria</taxon>
        <taxon>Scolecida</taxon>
        <taxon>Capitellidae</taxon>
        <taxon>Capitella</taxon>
    </lineage>
</organism>
<dbReference type="FunFam" id="3.30.2410.10:FF:000008">
    <property type="entry name" value="Putative E3 ubiquitin-protein ligase UBR5"/>
    <property type="match status" value="1"/>
</dbReference>
<evidence type="ECO:0000259" key="10">
    <source>
        <dbReference type="PROSITE" id="PS51309"/>
    </source>
</evidence>
<dbReference type="Gene3D" id="1.10.1900.10">
    <property type="entry name" value="c-terminal domain of poly(a) binding protein"/>
    <property type="match status" value="1"/>
</dbReference>
<evidence type="ECO:0000256" key="3">
    <source>
        <dbReference type="ARBA" id="ARBA00022786"/>
    </source>
</evidence>
<dbReference type="Proteomes" id="UP000014760">
    <property type="component" value="Unassembled WGS sequence"/>
</dbReference>
<feature type="zinc finger region" description="UBR-type" evidence="6">
    <location>
        <begin position="982"/>
        <end position="1050"/>
    </location>
</feature>
<dbReference type="GO" id="GO:0090263">
    <property type="term" value="P:positive regulation of canonical Wnt signaling pathway"/>
    <property type="evidence" value="ECO:0007669"/>
    <property type="project" value="TreeGrafter"/>
</dbReference>
<dbReference type="InterPro" id="IPR000569">
    <property type="entry name" value="HECT_dom"/>
</dbReference>
<dbReference type="SMART" id="SM00396">
    <property type="entry name" value="ZnF_UBR1"/>
    <property type="match status" value="1"/>
</dbReference>
<feature type="domain" description="UBR-type" evidence="9">
    <location>
        <begin position="982"/>
        <end position="1050"/>
    </location>
</feature>